<evidence type="ECO:0000313" key="4">
    <source>
        <dbReference type="EMBL" id="TRY60793.1"/>
    </source>
</evidence>
<dbReference type="GO" id="GO:0044027">
    <property type="term" value="P:negative regulation of gene expression via chromosomal CpG island methylation"/>
    <property type="evidence" value="ECO:0007669"/>
    <property type="project" value="TreeGrafter"/>
</dbReference>
<feature type="compositionally biased region" description="Basic and acidic residues" evidence="2">
    <location>
        <begin position="10"/>
        <end position="26"/>
    </location>
</feature>
<dbReference type="OrthoDB" id="448448at2759"/>
<dbReference type="SMART" id="SM00490">
    <property type="entry name" value="HELICc"/>
    <property type="match status" value="1"/>
</dbReference>
<dbReference type="GO" id="GO:0046651">
    <property type="term" value="P:lymphocyte proliferation"/>
    <property type="evidence" value="ECO:0007669"/>
    <property type="project" value="TreeGrafter"/>
</dbReference>
<dbReference type="InterPro" id="IPR027417">
    <property type="entry name" value="P-loop_NTPase"/>
</dbReference>
<dbReference type="GO" id="GO:0003682">
    <property type="term" value="F:chromatin binding"/>
    <property type="evidence" value="ECO:0007669"/>
    <property type="project" value="TreeGrafter"/>
</dbReference>
<organism evidence="4 5">
    <name type="scientific">Danionella cerebrum</name>
    <dbReference type="NCBI Taxonomy" id="2873325"/>
    <lineage>
        <taxon>Eukaryota</taxon>
        <taxon>Metazoa</taxon>
        <taxon>Chordata</taxon>
        <taxon>Craniata</taxon>
        <taxon>Vertebrata</taxon>
        <taxon>Euteleostomi</taxon>
        <taxon>Actinopterygii</taxon>
        <taxon>Neopterygii</taxon>
        <taxon>Teleostei</taxon>
        <taxon>Ostariophysi</taxon>
        <taxon>Cypriniformes</taxon>
        <taxon>Danionidae</taxon>
        <taxon>Danioninae</taxon>
        <taxon>Danionella</taxon>
    </lineage>
</organism>
<evidence type="ECO:0000256" key="1">
    <source>
        <dbReference type="ARBA" id="ARBA00022801"/>
    </source>
</evidence>
<dbReference type="InterPro" id="IPR001650">
    <property type="entry name" value="Helicase_C-like"/>
</dbReference>
<dbReference type="STRING" id="623744.A0A553N5W2"/>
<dbReference type="Pfam" id="PF00271">
    <property type="entry name" value="Helicase_C"/>
    <property type="match status" value="1"/>
</dbReference>
<keyword evidence="5" id="KW-1185">Reference proteome</keyword>
<dbReference type="GO" id="GO:0031508">
    <property type="term" value="P:pericentric heterochromatin formation"/>
    <property type="evidence" value="ECO:0007669"/>
    <property type="project" value="TreeGrafter"/>
</dbReference>
<gene>
    <name evidence="4" type="ORF">DNTS_032222</name>
</gene>
<dbReference type="GO" id="GO:0016787">
    <property type="term" value="F:hydrolase activity"/>
    <property type="evidence" value="ECO:0007669"/>
    <property type="project" value="UniProtKB-KW"/>
</dbReference>
<dbReference type="PANTHER" id="PTHR47161">
    <property type="entry name" value="LYMPHOID-SPECIFIC HELICASE"/>
    <property type="match status" value="1"/>
</dbReference>
<dbReference type="Proteomes" id="UP000316079">
    <property type="component" value="Unassembled WGS sequence"/>
</dbReference>
<dbReference type="GO" id="GO:0006346">
    <property type="term" value="P:DNA methylation-dependent constitutive heterochromatin formation"/>
    <property type="evidence" value="ECO:0007669"/>
    <property type="project" value="TreeGrafter"/>
</dbReference>
<dbReference type="FunFam" id="3.40.50.300:FF:000577">
    <property type="entry name" value="lymphoid-specific helicase isoform X1"/>
    <property type="match status" value="1"/>
</dbReference>
<accession>A0A553N5W2</accession>
<sequence length="373" mass="42643">MVLTKEMEEEEKRLVEESEKKERELMDEVDGAPVSQTSSGRPKRRTRKAVDYSEESEDTVNDLEKYLEKLQKDAEFQASSTPVVNMVMPIDAQINLKLQNTLMLLKRCCNHPYLIEYPLNPSGEFMIDEKLVESSGKFLILDRMLPELKRRGHKVLVFSQMTSILDILMDYCYLRGYEYSRLDGSMSYAIRDENMKKFAADPEVFLFLLSTRAGGLGINLTSADTVIIFDSDWNPQADLQAQDRCHRIGQTKPVMVYRLITANTIDEKILERAAAKRKLEKMVIHKNKFKGSKADLNNRKSSLDVAELVELLKSRDYDKAVKGTKEKVISDQDLQFLLDRSDFKNQGKTRAKRGKDGVFKVLAVTDDSSGISL</sequence>
<evidence type="ECO:0000259" key="3">
    <source>
        <dbReference type="PROSITE" id="PS51194"/>
    </source>
</evidence>
<feature type="domain" description="Helicase C-terminal" evidence="3">
    <location>
        <begin position="140"/>
        <end position="290"/>
    </location>
</feature>
<dbReference type="SUPFAM" id="SSF52540">
    <property type="entry name" value="P-loop containing nucleoside triphosphate hydrolases"/>
    <property type="match status" value="1"/>
</dbReference>
<keyword evidence="1" id="KW-0378">Hydrolase</keyword>
<dbReference type="PROSITE" id="PS51194">
    <property type="entry name" value="HELICASE_CTER"/>
    <property type="match status" value="1"/>
</dbReference>
<dbReference type="InterPro" id="IPR049730">
    <property type="entry name" value="SNF2/RAD54-like_C"/>
</dbReference>
<dbReference type="Gene3D" id="3.40.50.300">
    <property type="entry name" value="P-loop containing nucleotide triphosphate hydrolases"/>
    <property type="match status" value="1"/>
</dbReference>
<name>A0A553N5W2_9TELE</name>
<feature type="region of interest" description="Disordered" evidence="2">
    <location>
        <begin position="1"/>
        <end position="56"/>
    </location>
</feature>
<dbReference type="GO" id="GO:0005634">
    <property type="term" value="C:nucleus"/>
    <property type="evidence" value="ECO:0007669"/>
    <property type="project" value="TreeGrafter"/>
</dbReference>
<dbReference type="GO" id="GO:0005721">
    <property type="term" value="C:pericentric heterochromatin"/>
    <property type="evidence" value="ECO:0007669"/>
    <property type="project" value="TreeGrafter"/>
</dbReference>
<reference evidence="4 5" key="1">
    <citation type="journal article" date="2019" name="Sci. Data">
        <title>Hybrid genome assembly and annotation of Danionella translucida.</title>
        <authorList>
            <person name="Kadobianskyi M."/>
            <person name="Schulze L."/>
            <person name="Schuelke M."/>
            <person name="Judkewitz B."/>
        </authorList>
    </citation>
    <scope>NUCLEOTIDE SEQUENCE [LARGE SCALE GENOMIC DNA]</scope>
    <source>
        <strain evidence="4 5">Bolton</strain>
    </source>
</reference>
<evidence type="ECO:0000313" key="5">
    <source>
        <dbReference type="Proteomes" id="UP000316079"/>
    </source>
</evidence>
<proteinExistence type="predicted"/>
<dbReference type="CDD" id="cd18793">
    <property type="entry name" value="SF2_C_SNF"/>
    <property type="match status" value="1"/>
</dbReference>
<dbReference type="AlphaFoldDB" id="A0A553N5W2"/>
<dbReference type="EMBL" id="SRMA01027024">
    <property type="protein sequence ID" value="TRY60793.1"/>
    <property type="molecule type" value="Genomic_DNA"/>
</dbReference>
<protein>
    <recommendedName>
        <fullName evidence="3">Helicase C-terminal domain-containing protein</fullName>
    </recommendedName>
</protein>
<comment type="caution">
    <text evidence="4">The sequence shown here is derived from an EMBL/GenBank/DDBJ whole genome shotgun (WGS) entry which is preliminary data.</text>
</comment>
<evidence type="ECO:0000256" key="2">
    <source>
        <dbReference type="SAM" id="MobiDB-lite"/>
    </source>
</evidence>
<dbReference type="PANTHER" id="PTHR47161:SF1">
    <property type="entry name" value="LYMPHOID-SPECIFIC HELICASE"/>
    <property type="match status" value="1"/>
</dbReference>